<evidence type="ECO:0000313" key="6">
    <source>
        <dbReference type="Proteomes" id="UP000004968"/>
    </source>
</evidence>
<reference evidence="5 6" key="1">
    <citation type="submission" date="2010-01" db="EMBL/GenBank/DDBJ databases">
        <authorList>
            <person name="Weinstock G."/>
            <person name="Sodergren E."/>
            <person name="Clifton S."/>
            <person name="Fulton L."/>
            <person name="Fulton B."/>
            <person name="Courtney L."/>
            <person name="Fronick C."/>
            <person name="Harrison M."/>
            <person name="Strong C."/>
            <person name="Farmer C."/>
            <person name="Delahaunty K."/>
            <person name="Markovic C."/>
            <person name="Hall O."/>
            <person name="Minx P."/>
            <person name="Tomlinson C."/>
            <person name="Mitreva M."/>
            <person name="Nelson J."/>
            <person name="Hou S."/>
            <person name="Wollam A."/>
            <person name="Pepin K.H."/>
            <person name="Johnson M."/>
            <person name="Bhonagiri V."/>
            <person name="Nash W.E."/>
            <person name="Warren W."/>
            <person name="Chinwalla A."/>
            <person name="Mardis E.R."/>
            <person name="Wilson R.K."/>
        </authorList>
    </citation>
    <scope>NUCLEOTIDE SEQUENCE [LARGE SCALE GENOMIC DNA]</scope>
    <source>
        <strain evidence="5 6">DSM 13479</strain>
    </source>
</reference>
<dbReference type="PROSITE" id="PS01124">
    <property type="entry name" value="HTH_ARAC_FAMILY_2"/>
    <property type="match status" value="1"/>
</dbReference>
<protein>
    <submittedName>
        <fullName evidence="5">Transcriptional regulator, AraC family</fullName>
    </submittedName>
</protein>
<dbReference type="GO" id="GO:0043565">
    <property type="term" value="F:sequence-specific DNA binding"/>
    <property type="evidence" value="ECO:0007669"/>
    <property type="project" value="InterPro"/>
</dbReference>
<dbReference type="EMBL" id="ACIO01000766">
    <property type="protein sequence ID" value="EFC95365.1"/>
    <property type="molecule type" value="Genomic_DNA"/>
</dbReference>
<comment type="caution">
    <text evidence="5">The sequence shown here is derived from an EMBL/GenBank/DDBJ whole genome shotgun (WGS) entry which is preliminary data.</text>
</comment>
<evidence type="ECO:0000259" key="4">
    <source>
        <dbReference type="PROSITE" id="PS01124"/>
    </source>
</evidence>
<dbReference type="PANTHER" id="PTHR43280">
    <property type="entry name" value="ARAC-FAMILY TRANSCRIPTIONAL REGULATOR"/>
    <property type="match status" value="1"/>
</dbReference>
<proteinExistence type="predicted"/>
<evidence type="ECO:0000256" key="2">
    <source>
        <dbReference type="ARBA" id="ARBA00023125"/>
    </source>
</evidence>
<dbReference type="Pfam" id="PF12833">
    <property type="entry name" value="HTH_18"/>
    <property type="match status" value="1"/>
</dbReference>
<dbReference type="InterPro" id="IPR009057">
    <property type="entry name" value="Homeodomain-like_sf"/>
</dbReference>
<dbReference type="InterPro" id="IPR020449">
    <property type="entry name" value="Tscrpt_reg_AraC-type_HTH"/>
</dbReference>
<dbReference type="AlphaFoldDB" id="D3AS38"/>
<dbReference type="SUPFAM" id="SSF46689">
    <property type="entry name" value="Homeodomain-like"/>
    <property type="match status" value="2"/>
</dbReference>
<accession>D3AS38</accession>
<keyword evidence="1" id="KW-0805">Transcription regulation</keyword>
<dbReference type="InterPro" id="IPR018060">
    <property type="entry name" value="HTH_AraC"/>
</dbReference>
<sequence>MLKTARKMNQAINQERDMTTRQVIQQAKQYIMDNYQNPDLSVEMICRHLHMSPAYFSTMFKKETGQAYIAYLTEIRLNKAVELLNKTDDKTYVIASKVGYQEQNYFSYVFKKKFGVSPTKFRGAR</sequence>
<organism evidence="5 6">
    <name type="scientific">Hungatella hathewayi DSM 13479</name>
    <dbReference type="NCBI Taxonomy" id="566550"/>
    <lineage>
        <taxon>Bacteria</taxon>
        <taxon>Bacillati</taxon>
        <taxon>Bacillota</taxon>
        <taxon>Clostridia</taxon>
        <taxon>Lachnospirales</taxon>
        <taxon>Lachnospiraceae</taxon>
        <taxon>Hungatella</taxon>
    </lineage>
</organism>
<name>D3AS38_9FIRM</name>
<evidence type="ECO:0000256" key="3">
    <source>
        <dbReference type="ARBA" id="ARBA00023163"/>
    </source>
</evidence>
<evidence type="ECO:0000256" key="1">
    <source>
        <dbReference type="ARBA" id="ARBA00023015"/>
    </source>
</evidence>
<keyword evidence="3" id="KW-0804">Transcription</keyword>
<dbReference type="Gene3D" id="1.10.10.60">
    <property type="entry name" value="Homeodomain-like"/>
    <property type="match status" value="2"/>
</dbReference>
<evidence type="ECO:0000313" key="5">
    <source>
        <dbReference type="EMBL" id="EFC95365.1"/>
    </source>
</evidence>
<dbReference type="PANTHER" id="PTHR43280:SF2">
    <property type="entry name" value="HTH-TYPE TRANSCRIPTIONAL REGULATOR EXSA"/>
    <property type="match status" value="1"/>
</dbReference>
<keyword evidence="2" id="KW-0238">DNA-binding</keyword>
<feature type="domain" description="HTH araC/xylS-type" evidence="4">
    <location>
        <begin position="25"/>
        <end position="124"/>
    </location>
</feature>
<dbReference type="SMART" id="SM00342">
    <property type="entry name" value="HTH_ARAC"/>
    <property type="match status" value="1"/>
</dbReference>
<dbReference type="Proteomes" id="UP000004968">
    <property type="component" value="Unassembled WGS sequence"/>
</dbReference>
<dbReference type="GO" id="GO:0003700">
    <property type="term" value="F:DNA-binding transcription factor activity"/>
    <property type="evidence" value="ECO:0007669"/>
    <property type="project" value="InterPro"/>
</dbReference>
<gene>
    <name evidence="5" type="ORF">CLOSTHATH_06445</name>
</gene>
<dbReference type="PRINTS" id="PR00032">
    <property type="entry name" value="HTHARAC"/>
</dbReference>
<dbReference type="HOGENOM" id="CLU_000445_81_14_9"/>